<feature type="compositionally biased region" description="Basic and acidic residues" evidence="5">
    <location>
        <begin position="129"/>
        <end position="148"/>
    </location>
</feature>
<dbReference type="GO" id="GO:0008270">
    <property type="term" value="F:zinc ion binding"/>
    <property type="evidence" value="ECO:0007669"/>
    <property type="project" value="UniProtKB-KW"/>
</dbReference>
<keyword evidence="3" id="KW-0863">Zinc-finger</keyword>
<proteinExistence type="inferred from homology"/>
<dbReference type="Proteomes" id="UP000306102">
    <property type="component" value="Unassembled WGS sequence"/>
</dbReference>
<protein>
    <recommendedName>
        <fullName evidence="6">FLZ-type domain-containing protein</fullName>
    </recommendedName>
</protein>
<evidence type="ECO:0000256" key="1">
    <source>
        <dbReference type="ARBA" id="ARBA00009374"/>
    </source>
</evidence>
<feature type="zinc finger region" description="FLZ-type" evidence="4">
    <location>
        <begin position="90"/>
        <end position="134"/>
    </location>
</feature>
<evidence type="ECO:0000256" key="3">
    <source>
        <dbReference type="ARBA" id="ARBA00022771"/>
    </source>
</evidence>
<evidence type="ECO:0000313" key="8">
    <source>
        <dbReference type="Proteomes" id="UP000306102"/>
    </source>
</evidence>
<accession>A0A4S4E2A1</accession>
<dbReference type="EMBL" id="SDRB02008097">
    <property type="protein sequence ID" value="THG09982.1"/>
    <property type="molecule type" value="Genomic_DNA"/>
</dbReference>
<evidence type="ECO:0000256" key="4">
    <source>
        <dbReference type="PROSITE-ProRule" id="PRU01131"/>
    </source>
</evidence>
<comment type="caution">
    <text evidence="7">The sequence shown here is derived from an EMBL/GenBank/DDBJ whole genome shotgun (WGS) entry which is preliminary data.</text>
</comment>
<name>A0A4S4E2A1_CAMSN</name>
<dbReference type="PANTHER" id="PTHR46057">
    <property type="entry name" value="FCS-LIKE ZINC FINGER 1-RELATED"/>
    <property type="match status" value="1"/>
</dbReference>
<reference evidence="7 8" key="1">
    <citation type="journal article" date="2018" name="Proc. Natl. Acad. Sci. U.S.A.">
        <title>Draft genome sequence of Camellia sinensis var. sinensis provides insights into the evolution of the tea genome and tea quality.</title>
        <authorList>
            <person name="Wei C."/>
            <person name="Yang H."/>
            <person name="Wang S."/>
            <person name="Zhao J."/>
            <person name="Liu C."/>
            <person name="Gao L."/>
            <person name="Xia E."/>
            <person name="Lu Y."/>
            <person name="Tai Y."/>
            <person name="She G."/>
            <person name="Sun J."/>
            <person name="Cao H."/>
            <person name="Tong W."/>
            <person name="Gao Q."/>
            <person name="Li Y."/>
            <person name="Deng W."/>
            <person name="Jiang X."/>
            <person name="Wang W."/>
            <person name="Chen Q."/>
            <person name="Zhang S."/>
            <person name="Li H."/>
            <person name="Wu J."/>
            <person name="Wang P."/>
            <person name="Li P."/>
            <person name="Shi C."/>
            <person name="Zheng F."/>
            <person name="Jian J."/>
            <person name="Huang B."/>
            <person name="Shan D."/>
            <person name="Shi M."/>
            <person name="Fang C."/>
            <person name="Yue Y."/>
            <person name="Li F."/>
            <person name="Li D."/>
            <person name="Wei S."/>
            <person name="Han B."/>
            <person name="Jiang C."/>
            <person name="Yin Y."/>
            <person name="Xia T."/>
            <person name="Zhang Z."/>
            <person name="Bennetzen J.L."/>
            <person name="Zhao S."/>
            <person name="Wan X."/>
        </authorList>
    </citation>
    <scope>NUCLEOTIDE SEQUENCE [LARGE SCALE GENOMIC DNA]</scope>
    <source>
        <strain evidence="8">cv. Shuchazao</strain>
        <tissue evidence="7">Leaf</tissue>
    </source>
</reference>
<dbReference type="AlphaFoldDB" id="A0A4S4E2A1"/>
<dbReference type="PANTHER" id="PTHR46057:SF9">
    <property type="entry name" value="FCS-LIKE ZINC FINGER 1"/>
    <property type="match status" value="1"/>
</dbReference>
<gene>
    <name evidence="7" type="ORF">TEA_012676</name>
</gene>
<keyword evidence="8" id="KW-1185">Reference proteome</keyword>
<dbReference type="Pfam" id="PF04570">
    <property type="entry name" value="zf-FLZ"/>
    <property type="match status" value="1"/>
</dbReference>
<feature type="domain" description="FLZ-type" evidence="6">
    <location>
        <begin position="90"/>
        <end position="134"/>
    </location>
</feature>
<keyword evidence="3" id="KW-0862">Zinc</keyword>
<sequence>MTELKLMGSTSTRRPYFIEDDDGLASLADMEAGFSGNNHHHHHNHPFFSRPLCYAGSHRRGSMRSLSSFSGSPRSGRFYDGGRFEEYQPHFLHACFLCKKPLGDNKDIFMYRGDTPFCSEECRQEQIEIDETKEKKSNVSDSMKALRKDQKRKSKSASPNKARDYPFRTGTVAAA</sequence>
<dbReference type="InterPro" id="IPR007650">
    <property type="entry name" value="Zf-FLZ_dom"/>
</dbReference>
<evidence type="ECO:0000256" key="2">
    <source>
        <dbReference type="ARBA" id="ARBA00022723"/>
    </source>
</evidence>
<keyword evidence="2" id="KW-0479">Metal-binding</keyword>
<dbReference type="PROSITE" id="PS51795">
    <property type="entry name" value="ZF_FLZ"/>
    <property type="match status" value="1"/>
</dbReference>
<evidence type="ECO:0000259" key="6">
    <source>
        <dbReference type="PROSITE" id="PS51795"/>
    </source>
</evidence>
<feature type="region of interest" description="Disordered" evidence="5">
    <location>
        <begin position="129"/>
        <end position="175"/>
    </location>
</feature>
<organism evidence="7 8">
    <name type="scientific">Camellia sinensis var. sinensis</name>
    <name type="common">China tea</name>
    <dbReference type="NCBI Taxonomy" id="542762"/>
    <lineage>
        <taxon>Eukaryota</taxon>
        <taxon>Viridiplantae</taxon>
        <taxon>Streptophyta</taxon>
        <taxon>Embryophyta</taxon>
        <taxon>Tracheophyta</taxon>
        <taxon>Spermatophyta</taxon>
        <taxon>Magnoliopsida</taxon>
        <taxon>eudicotyledons</taxon>
        <taxon>Gunneridae</taxon>
        <taxon>Pentapetalae</taxon>
        <taxon>asterids</taxon>
        <taxon>Ericales</taxon>
        <taxon>Theaceae</taxon>
        <taxon>Camellia</taxon>
    </lineage>
</organism>
<evidence type="ECO:0000313" key="7">
    <source>
        <dbReference type="EMBL" id="THG09982.1"/>
    </source>
</evidence>
<dbReference type="InterPro" id="IPR044533">
    <property type="entry name" value="FLZ1/2/3"/>
</dbReference>
<evidence type="ECO:0000256" key="5">
    <source>
        <dbReference type="SAM" id="MobiDB-lite"/>
    </source>
</evidence>
<comment type="similarity">
    <text evidence="1">Belongs to the FLZ family.</text>
</comment>